<feature type="signal peptide" evidence="1">
    <location>
        <begin position="1"/>
        <end position="20"/>
    </location>
</feature>
<keyword evidence="4" id="KW-1185">Reference proteome</keyword>
<dbReference type="InterPro" id="IPR005180">
    <property type="entry name" value="DUF302"/>
</dbReference>
<dbReference type="Proteomes" id="UP000254572">
    <property type="component" value="Unassembled WGS sequence"/>
</dbReference>
<name>A0A381E397_9GAMM</name>
<evidence type="ECO:0000259" key="2">
    <source>
        <dbReference type="Pfam" id="PF03625"/>
    </source>
</evidence>
<reference evidence="3 4" key="1">
    <citation type="submission" date="2018-06" db="EMBL/GenBank/DDBJ databases">
        <authorList>
            <consortium name="Pathogen Informatics"/>
            <person name="Doyle S."/>
        </authorList>
    </citation>
    <scope>NUCLEOTIDE SEQUENCE [LARGE SCALE GENOMIC DNA]</scope>
    <source>
        <strain evidence="3 4">NCTC13294</strain>
    </source>
</reference>
<evidence type="ECO:0000313" key="4">
    <source>
        <dbReference type="Proteomes" id="UP000254572"/>
    </source>
</evidence>
<keyword evidence="1" id="KW-0732">Signal</keyword>
<dbReference type="SUPFAM" id="SSF103247">
    <property type="entry name" value="TT1751-like"/>
    <property type="match status" value="1"/>
</dbReference>
<evidence type="ECO:0000313" key="3">
    <source>
        <dbReference type="EMBL" id="SUX20620.1"/>
    </source>
</evidence>
<feature type="chain" id="PRO_5017062312" evidence="1">
    <location>
        <begin position="21"/>
        <end position="149"/>
    </location>
</feature>
<dbReference type="Pfam" id="PF03625">
    <property type="entry name" value="DUF302"/>
    <property type="match status" value="1"/>
</dbReference>
<accession>A0A381E397</accession>
<protein>
    <submittedName>
        <fullName evidence="3">Uncharacterized conserved protein</fullName>
    </submittedName>
</protein>
<gene>
    <name evidence="3" type="ORF">NCTC13294_00790</name>
</gene>
<dbReference type="EMBL" id="UFUW01000001">
    <property type="protein sequence ID" value="SUX20620.1"/>
    <property type="molecule type" value="Genomic_DNA"/>
</dbReference>
<dbReference type="CDD" id="cd14797">
    <property type="entry name" value="DUF302"/>
    <property type="match status" value="1"/>
</dbReference>
<dbReference type="OrthoDB" id="9799367at2"/>
<sequence length="149" mass="16092">MHTIRRLLLTLPMLATTALAQDTPLTIDSRYDFPATVAALETAIQEKGMTLFARIDHQAAAKKAGLDMQPATVLIYGSPKAGTPLMQNDPTLALQLPLKVLITENDGKVQVLLNSAEQVVARSNTPYSAVENTLANAEKLIRATIETQP</sequence>
<dbReference type="Gene3D" id="3.30.310.70">
    <property type="entry name" value="TT1751-like domain"/>
    <property type="match status" value="1"/>
</dbReference>
<evidence type="ECO:0000256" key="1">
    <source>
        <dbReference type="SAM" id="SignalP"/>
    </source>
</evidence>
<dbReference type="PANTHER" id="PTHR38342">
    <property type="entry name" value="SLR5037 PROTEIN"/>
    <property type="match status" value="1"/>
</dbReference>
<organism evidence="3 4">
    <name type="scientific">Cardiobacterium valvarum</name>
    <dbReference type="NCBI Taxonomy" id="194702"/>
    <lineage>
        <taxon>Bacteria</taxon>
        <taxon>Pseudomonadati</taxon>
        <taxon>Pseudomonadota</taxon>
        <taxon>Gammaproteobacteria</taxon>
        <taxon>Cardiobacteriales</taxon>
        <taxon>Cardiobacteriaceae</taxon>
        <taxon>Cardiobacterium</taxon>
    </lineage>
</organism>
<dbReference type="InterPro" id="IPR035923">
    <property type="entry name" value="TT1751-like_sf"/>
</dbReference>
<feature type="domain" description="DUF302" evidence="2">
    <location>
        <begin position="55"/>
        <end position="114"/>
    </location>
</feature>
<proteinExistence type="predicted"/>
<dbReference type="AlphaFoldDB" id="A0A381E397"/>
<dbReference type="PANTHER" id="PTHR38342:SF2">
    <property type="entry name" value="INNER MEMBRANE OR EXPORTED"/>
    <property type="match status" value="1"/>
</dbReference>